<dbReference type="OrthoDB" id="2115822at2759"/>
<dbReference type="PROSITE" id="PS00776">
    <property type="entry name" value="GH11_1"/>
    <property type="match status" value="1"/>
</dbReference>
<evidence type="ECO:0000256" key="10">
    <source>
        <dbReference type="PROSITE-ProRule" id="PRU01097"/>
    </source>
</evidence>
<keyword evidence="8 10" id="KW-0326">Glycosidase</keyword>
<dbReference type="Proteomes" id="UP000799302">
    <property type="component" value="Unassembled WGS sequence"/>
</dbReference>
<evidence type="ECO:0000256" key="7">
    <source>
        <dbReference type="ARBA" id="ARBA00023277"/>
    </source>
</evidence>
<feature type="domain" description="GH11" evidence="12">
    <location>
        <begin position="1"/>
        <end position="160"/>
    </location>
</feature>
<dbReference type="EMBL" id="MU004243">
    <property type="protein sequence ID" value="KAF2664126.1"/>
    <property type="molecule type" value="Genomic_DNA"/>
</dbReference>
<evidence type="ECO:0000313" key="14">
    <source>
        <dbReference type="Proteomes" id="UP000799302"/>
    </source>
</evidence>
<keyword evidence="14" id="KW-1185">Reference proteome</keyword>
<feature type="active site" description="Proton donor" evidence="10">
    <location>
        <position position="148"/>
    </location>
</feature>
<evidence type="ECO:0000256" key="9">
    <source>
        <dbReference type="ARBA" id="ARBA00023326"/>
    </source>
</evidence>
<evidence type="ECO:0000256" key="8">
    <source>
        <dbReference type="ARBA" id="ARBA00023295"/>
    </source>
</evidence>
<evidence type="ECO:0000256" key="6">
    <source>
        <dbReference type="ARBA" id="ARBA00022801"/>
    </source>
</evidence>
<dbReference type="InterPro" id="IPR013320">
    <property type="entry name" value="ConA-like_dom_sf"/>
</dbReference>
<dbReference type="SUPFAM" id="SSF49899">
    <property type="entry name" value="Concanavalin A-like lectins/glucanases"/>
    <property type="match status" value="1"/>
</dbReference>
<dbReference type="InterPro" id="IPR018208">
    <property type="entry name" value="GH11_AS_1"/>
</dbReference>
<evidence type="ECO:0000259" key="12">
    <source>
        <dbReference type="PROSITE" id="PS51761"/>
    </source>
</evidence>
<keyword evidence="6 10" id="KW-0378">Hydrolase</keyword>
<comment type="catalytic activity">
    <reaction evidence="1 10 11">
        <text>Endohydrolysis of (1-&gt;4)-beta-D-xylosidic linkages in xylans.</text>
        <dbReference type="EC" id="3.2.1.8"/>
    </reaction>
</comment>
<comment type="similarity">
    <text evidence="3 10 11">Belongs to the glycosyl hydrolase 11 (cellulase G) family.</text>
</comment>
<accession>A0A6A6TXE6</accession>
<evidence type="ECO:0000256" key="4">
    <source>
        <dbReference type="ARBA" id="ARBA00012590"/>
    </source>
</evidence>
<evidence type="ECO:0000256" key="1">
    <source>
        <dbReference type="ARBA" id="ARBA00000681"/>
    </source>
</evidence>
<evidence type="ECO:0000256" key="2">
    <source>
        <dbReference type="ARBA" id="ARBA00004851"/>
    </source>
</evidence>
<evidence type="ECO:0000313" key="13">
    <source>
        <dbReference type="EMBL" id="KAF2664126.1"/>
    </source>
</evidence>
<organism evidence="13 14">
    <name type="scientific">Microthyrium microscopicum</name>
    <dbReference type="NCBI Taxonomy" id="703497"/>
    <lineage>
        <taxon>Eukaryota</taxon>
        <taxon>Fungi</taxon>
        <taxon>Dikarya</taxon>
        <taxon>Ascomycota</taxon>
        <taxon>Pezizomycotina</taxon>
        <taxon>Dothideomycetes</taxon>
        <taxon>Dothideomycetes incertae sedis</taxon>
        <taxon>Microthyriales</taxon>
        <taxon>Microthyriaceae</taxon>
        <taxon>Microthyrium</taxon>
    </lineage>
</organism>
<keyword evidence="9 10" id="KW-0624">Polysaccharide degradation</keyword>
<dbReference type="PANTHER" id="PTHR46828">
    <property type="entry name" value="ENDO-1,4-BETA-XYLANASE A-RELATED"/>
    <property type="match status" value="1"/>
</dbReference>
<name>A0A6A6TXE6_9PEZI</name>
<feature type="active site" description="Nucleophile" evidence="10">
    <location>
        <position position="56"/>
    </location>
</feature>
<gene>
    <name evidence="13" type="ORF">BT63DRAFT_393248</name>
</gene>
<proteinExistence type="inferred from homology"/>
<dbReference type="InterPro" id="IPR033119">
    <property type="entry name" value="GH11_AS_2"/>
</dbReference>
<dbReference type="PANTHER" id="PTHR46828:SF2">
    <property type="entry name" value="ENDO-1,4-BETA-XYLANASE A-RELATED"/>
    <property type="match status" value="1"/>
</dbReference>
<dbReference type="PROSITE" id="PS51761">
    <property type="entry name" value="GH11_3"/>
    <property type="match status" value="1"/>
</dbReference>
<dbReference type="GO" id="GO:0045493">
    <property type="term" value="P:xylan catabolic process"/>
    <property type="evidence" value="ECO:0007669"/>
    <property type="project" value="UniProtKB-UniRule"/>
</dbReference>
<dbReference type="PRINTS" id="PR00911">
    <property type="entry name" value="GLHYDRLASE11"/>
</dbReference>
<dbReference type="EC" id="3.2.1.8" evidence="4 10"/>
<keyword evidence="5 10" id="KW-0858">Xylan degradation</keyword>
<evidence type="ECO:0000256" key="3">
    <source>
        <dbReference type="ARBA" id="ARBA00007792"/>
    </source>
</evidence>
<comment type="pathway">
    <text evidence="2 10 11">Glycan degradation; xylan degradation.</text>
</comment>
<feature type="non-terminal residue" evidence="13">
    <location>
        <position position="160"/>
    </location>
</feature>
<protein>
    <recommendedName>
        <fullName evidence="4 10">Endo-1,4-beta-xylanase</fullName>
        <ecNumber evidence="4 10">3.2.1.8</ecNumber>
    </recommendedName>
</protein>
<evidence type="ECO:0000256" key="11">
    <source>
        <dbReference type="RuleBase" id="RU362015"/>
    </source>
</evidence>
<dbReference type="Gene3D" id="2.60.120.180">
    <property type="match status" value="1"/>
</dbReference>
<dbReference type="InterPro" id="IPR033123">
    <property type="entry name" value="GH11_dom"/>
</dbReference>
<sequence length="160" mass="17505">MGGGRYTAKWNGVGNFVAGKGWKIGSSRSISFNGTFSTGGNSYLAVYGWTKNPLIEYYIVENYGTYNPIKNAKDSKRTVTSDGGTYDIATSVRDHKDSIQGIATFTQFWSVRRQQRSSGTVNVANHFAAWQKSGMKLGNHDYQIVATEGYQSSGSSDITV</sequence>
<reference evidence="13" key="1">
    <citation type="journal article" date="2020" name="Stud. Mycol.">
        <title>101 Dothideomycetes genomes: a test case for predicting lifestyles and emergence of pathogens.</title>
        <authorList>
            <person name="Haridas S."/>
            <person name="Albert R."/>
            <person name="Binder M."/>
            <person name="Bloem J."/>
            <person name="Labutti K."/>
            <person name="Salamov A."/>
            <person name="Andreopoulos B."/>
            <person name="Baker S."/>
            <person name="Barry K."/>
            <person name="Bills G."/>
            <person name="Bluhm B."/>
            <person name="Cannon C."/>
            <person name="Castanera R."/>
            <person name="Culley D."/>
            <person name="Daum C."/>
            <person name="Ezra D."/>
            <person name="Gonzalez J."/>
            <person name="Henrissat B."/>
            <person name="Kuo A."/>
            <person name="Liang C."/>
            <person name="Lipzen A."/>
            <person name="Lutzoni F."/>
            <person name="Magnuson J."/>
            <person name="Mondo S."/>
            <person name="Nolan M."/>
            <person name="Ohm R."/>
            <person name="Pangilinan J."/>
            <person name="Park H.-J."/>
            <person name="Ramirez L."/>
            <person name="Alfaro M."/>
            <person name="Sun H."/>
            <person name="Tritt A."/>
            <person name="Yoshinaga Y."/>
            <person name="Zwiers L.-H."/>
            <person name="Turgeon B."/>
            <person name="Goodwin S."/>
            <person name="Spatafora J."/>
            <person name="Crous P."/>
            <person name="Grigoriev I."/>
        </authorList>
    </citation>
    <scope>NUCLEOTIDE SEQUENCE</scope>
    <source>
        <strain evidence="13">CBS 115976</strain>
    </source>
</reference>
<dbReference type="PROSITE" id="PS00777">
    <property type="entry name" value="GH11_2"/>
    <property type="match status" value="1"/>
</dbReference>
<dbReference type="InterPro" id="IPR013319">
    <property type="entry name" value="GH11/12"/>
</dbReference>
<keyword evidence="7 10" id="KW-0119">Carbohydrate metabolism</keyword>
<dbReference type="GO" id="GO:0031176">
    <property type="term" value="F:endo-1,4-beta-xylanase activity"/>
    <property type="evidence" value="ECO:0007669"/>
    <property type="project" value="UniProtKB-UniRule"/>
</dbReference>
<evidence type="ECO:0000256" key="5">
    <source>
        <dbReference type="ARBA" id="ARBA00022651"/>
    </source>
</evidence>
<dbReference type="UniPathway" id="UPA00114"/>
<dbReference type="AlphaFoldDB" id="A0A6A6TXE6"/>
<dbReference type="InterPro" id="IPR001137">
    <property type="entry name" value="Glyco_hydro_11"/>
</dbReference>
<dbReference type="Pfam" id="PF00457">
    <property type="entry name" value="Glyco_hydro_11"/>
    <property type="match status" value="1"/>
</dbReference>